<evidence type="ECO:0000256" key="1">
    <source>
        <dbReference type="SAM" id="MobiDB-lite"/>
    </source>
</evidence>
<evidence type="ECO:0000313" key="3">
    <source>
        <dbReference type="Proteomes" id="UP000022082"/>
    </source>
</evidence>
<organism evidence="2 3">
    <name type="scientific">Bacteroides fragilis str. S36L11</name>
    <dbReference type="NCBI Taxonomy" id="1339327"/>
    <lineage>
        <taxon>Bacteria</taxon>
        <taxon>Pseudomonadati</taxon>
        <taxon>Bacteroidota</taxon>
        <taxon>Bacteroidia</taxon>
        <taxon>Bacteroidales</taxon>
        <taxon>Bacteroidaceae</taxon>
        <taxon>Bacteroides</taxon>
    </lineage>
</organism>
<name>A0A015YYP2_BACFG</name>
<proteinExistence type="predicted"/>
<dbReference type="AlphaFoldDB" id="A0A015YYP2"/>
<dbReference type="EMBL" id="JGDJ01000241">
    <property type="protein sequence ID" value="EXZ27814.1"/>
    <property type="molecule type" value="Genomic_DNA"/>
</dbReference>
<reference evidence="2 3" key="1">
    <citation type="submission" date="2014-02" db="EMBL/GenBank/DDBJ databases">
        <authorList>
            <person name="Sears C."/>
            <person name="Carroll K."/>
            <person name="Sack B.R."/>
            <person name="Qadri F."/>
            <person name="Myers L.L."/>
            <person name="Chung G.-T."/>
            <person name="Escheverria P."/>
            <person name="Fraser C.M."/>
            <person name="Sadzewicz L."/>
            <person name="Shefchek K.A."/>
            <person name="Tallon L."/>
            <person name="Das S.P."/>
            <person name="Daugherty S."/>
            <person name="Mongodin E.F."/>
        </authorList>
    </citation>
    <scope>NUCLEOTIDE SEQUENCE [LARGE SCALE GENOMIC DNA]</scope>
    <source>
        <strain evidence="2 3">S36L11</strain>
    </source>
</reference>
<feature type="region of interest" description="Disordered" evidence="1">
    <location>
        <begin position="1"/>
        <end position="34"/>
    </location>
</feature>
<comment type="caution">
    <text evidence="2">The sequence shown here is derived from an EMBL/GenBank/DDBJ whole genome shotgun (WGS) entry which is preliminary data.</text>
</comment>
<sequence>MRTCIRRENKDKYKPDTNDHLKAIREKTEKQRKEEKPLEIYIHQKKILATYSILHFKFYLCS</sequence>
<protein>
    <submittedName>
        <fullName evidence="2">Uncharacterized protein</fullName>
    </submittedName>
</protein>
<gene>
    <name evidence="2" type="ORF">M136_3005</name>
</gene>
<dbReference type="Proteomes" id="UP000022082">
    <property type="component" value="Unassembled WGS sequence"/>
</dbReference>
<accession>A0A015YYP2</accession>
<evidence type="ECO:0000313" key="2">
    <source>
        <dbReference type="EMBL" id="EXZ27814.1"/>
    </source>
</evidence>
<dbReference type="PATRIC" id="fig|1339327.3.peg.3565"/>